<dbReference type="GO" id="GO:0004359">
    <property type="term" value="F:glutaminase activity"/>
    <property type="evidence" value="ECO:0007669"/>
    <property type="project" value="UniProtKB-UniRule"/>
</dbReference>
<reference evidence="9" key="2">
    <citation type="submission" date="2020-09" db="EMBL/GenBank/DDBJ databases">
        <authorList>
            <person name="Sun Q."/>
            <person name="Zhou Y."/>
        </authorList>
    </citation>
    <scope>NUCLEOTIDE SEQUENCE</scope>
    <source>
        <strain evidence="9">CGMCC 4.3508</strain>
    </source>
</reference>
<dbReference type="GO" id="GO:0006537">
    <property type="term" value="P:glutamate biosynthetic process"/>
    <property type="evidence" value="ECO:0007669"/>
    <property type="project" value="TreeGrafter"/>
</dbReference>
<evidence type="ECO:0000256" key="2">
    <source>
        <dbReference type="ARBA" id="ARBA00011881"/>
    </source>
</evidence>
<evidence type="ECO:0000256" key="7">
    <source>
        <dbReference type="HAMAP-Rule" id="MF_00313"/>
    </source>
</evidence>
<evidence type="ECO:0000313" key="9">
    <source>
        <dbReference type="EMBL" id="GGL32764.1"/>
    </source>
</evidence>
<dbReference type="InterPro" id="IPR015868">
    <property type="entry name" value="Glutaminase"/>
</dbReference>
<dbReference type="InterPro" id="IPR036513">
    <property type="entry name" value="STAS_dom_sf"/>
</dbReference>
<comment type="subunit">
    <text evidence="2 7">Homotetramer.</text>
</comment>
<dbReference type="PANTHER" id="PTHR12544">
    <property type="entry name" value="GLUTAMINASE"/>
    <property type="match status" value="1"/>
</dbReference>
<dbReference type="Gene3D" id="3.30.750.24">
    <property type="entry name" value="STAS domain"/>
    <property type="match status" value="1"/>
</dbReference>
<dbReference type="PROSITE" id="PS50801">
    <property type="entry name" value="STAS"/>
    <property type="match status" value="1"/>
</dbReference>
<feature type="binding site" evidence="7">
    <location>
        <position position="64"/>
    </location>
    <ligand>
        <name>substrate</name>
    </ligand>
</feature>
<dbReference type="NCBIfam" id="TIGR03814">
    <property type="entry name" value="Gln_ase"/>
    <property type="match status" value="1"/>
</dbReference>
<evidence type="ECO:0000256" key="5">
    <source>
        <dbReference type="ARBA" id="ARBA00049534"/>
    </source>
</evidence>
<evidence type="ECO:0000256" key="1">
    <source>
        <dbReference type="ARBA" id="ARBA00011076"/>
    </source>
</evidence>
<dbReference type="Proteomes" id="UP000638263">
    <property type="component" value="Unassembled WGS sequence"/>
</dbReference>
<proteinExistence type="inferred from homology"/>
<dbReference type="FunFam" id="3.40.710.10:FF:000005">
    <property type="entry name" value="Glutaminase"/>
    <property type="match status" value="1"/>
</dbReference>
<protein>
    <recommendedName>
        <fullName evidence="6 7">Glutaminase</fullName>
        <ecNumber evidence="3 7">3.5.1.2</ecNumber>
    </recommendedName>
</protein>
<feature type="domain" description="STAS" evidence="8">
    <location>
        <begin position="316"/>
        <end position="398"/>
    </location>
</feature>
<dbReference type="NCBIfam" id="NF002134">
    <property type="entry name" value="PRK00971.1-4"/>
    <property type="match status" value="1"/>
</dbReference>
<comment type="caution">
    <text evidence="9">The sequence shown here is derived from an EMBL/GenBank/DDBJ whole genome shotgun (WGS) entry which is preliminary data.</text>
</comment>
<comment type="catalytic activity">
    <reaction evidence="5 7">
        <text>L-glutamine + H2O = L-glutamate + NH4(+)</text>
        <dbReference type="Rhea" id="RHEA:15889"/>
        <dbReference type="ChEBI" id="CHEBI:15377"/>
        <dbReference type="ChEBI" id="CHEBI:28938"/>
        <dbReference type="ChEBI" id="CHEBI:29985"/>
        <dbReference type="ChEBI" id="CHEBI:58359"/>
        <dbReference type="EC" id="3.5.1.2"/>
    </reaction>
</comment>
<dbReference type="Pfam" id="PF04960">
    <property type="entry name" value="Glutaminase"/>
    <property type="match status" value="1"/>
</dbReference>
<accession>A0A917RUD2</accession>
<evidence type="ECO:0000256" key="6">
    <source>
        <dbReference type="ARBA" id="ARBA00070405"/>
    </source>
</evidence>
<reference evidence="9" key="1">
    <citation type="journal article" date="2014" name="Int. J. Syst. Evol. Microbiol.">
        <title>Complete genome sequence of Corynebacterium casei LMG S-19264T (=DSM 44701T), isolated from a smear-ripened cheese.</title>
        <authorList>
            <consortium name="US DOE Joint Genome Institute (JGI-PGF)"/>
            <person name="Walter F."/>
            <person name="Albersmeier A."/>
            <person name="Kalinowski J."/>
            <person name="Ruckert C."/>
        </authorList>
    </citation>
    <scope>NUCLEOTIDE SEQUENCE</scope>
    <source>
        <strain evidence="9">CGMCC 4.3508</strain>
    </source>
</reference>
<feature type="binding site" evidence="7">
    <location>
        <position position="191"/>
    </location>
    <ligand>
        <name>substrate</name>
    </ligand>
</feature>
<feature type="binding site" evidence="7">
    <location>
        <position position="114"/>
    </location>
    <ligand>
        <name>substrate</name>
    </ligand>
</feature>
<dbReference type="AlphaFoldDB" id="A0A917RUD2"/>
<gene>
    <name evidence="7 9" type="primary">glsA</name>
    <name evidence="9" type="ORF">GCM10011588_54520</name>
</gene>
<sequence length="419" mass="44570">MHSPIADYLQEVLDTVRDDTGGEVAGYIPELAAADPDVLGMAVCTVDGRVYTAGDADIEFSIQSISKPFAYAAALTDRGFATVRAAVGVEPSGEAFNELSLEAESRRPKNPMINAGAIATHQLLVGPHATVAERFERARSFFSTLADRTLELDERVCTSELATADRNLSIAHMLRNYGIIDDDPHEVVEGYTRQCSIKVTVRDLATMGAALVNGGVHPQTGAQVVTPAVARETLAVMAAAGMYDSAGEWFTRVGIPAKSGVAGGLLGALPGQCGIGVVSPRLDRHGNSVRGIKAFHRLSDDMGMHLMESEPHGSTVLRSTTVRDGETWFALQGAVQFIGAESVLAAFQDDTTATGTLVLDLSRVDRITDVGRRMVLEGLRRFVLDGREVVLVDPDGKLPNPDLGDGTFPTVRAGTARGR</sequence>
<dbReference type="RefSeq" id="WP_058855224.1">
    <property type="nucleotide sequence ID" value="NZ_BMMH01000014.1"/>
</dbReference>
<feature type="binding site" evidence="7">
    <location>
        <position position="160"/>
    </location>
    <ligand>
        <name>substrate</name>
    </ligand>
</feature>
<dbReference type="SUPFAM" id="SSF56601">
    <property type="entry name" value="beta-lactamase/transpeptidase-like"/>
    <property type="match status" value="1"/>
</dbReference>
<dbReference type="InterPro" id="IPR002645">
    <property type="entry name" value="STAS_dom"/>
</dbReference>
<keyword evidence="10" id="KW-1185">Reference proteome</keyword>
<dbReference type="EC" id="3.5.1.2" evidence="3 7"/>
<dbReference type="GO" id="GO:0006543">
    <property type="term" value="P:L-glutamine catabolic process"/>
    <property type="evidence" value="ECO:0007669"/>
    <property type="project" value="TreeGrafter"/>
</dbReference>
<comment type="similarity">
    <text evidence="1 7">Belongs to the glutaminase family.</text>
</comment>
<dbReference type="PANTHER" id="PTHR12544:SF29">
    <property type="entry name" value="GLUTAMINASE"/>
    <property type="match status" value="1"/>
</dbReference>
<feature type="binding site" evidence="7">
    <location>
        <position position="261"/>
    </location>
    <ligand>
        <name>substrate</name>
    </ligand>
</feature>
<evidence type="ECO:0000256" key="4">
    <source>
        <dbReference type="ARBA" id="ARBA00022801"/>
    </source>
</evidence>
<dbReference type="EMBL" id="BMMH01000014">
    <property type="protein sequence ID" value="GGL32764.1"/>
    <property type="molecule type" value="Genomic_DNA"/>
</dbReference>
<keyword evidence="7" id="KW-0007">Acetylation</keyword>
<dbReference type="HAMAP" id="MF_00313">
    <property type="entry name" value="Glutaminase"/>
    <property type="match status" value="1"/>
</dbReference>
<feature type="binding site" evidence="7">
    <location>
        <position position="243"/>
    </location>
    <ligand>
        <name>substrate</name>
    </ligand>
</feature>
<evidence type="ECO:0000259" key="8">
    <source>
        <dbReference type="PROSITE" id="PS50801"/>
    </source>
</evidence>
<name>A0A917RUD2_9NOCA</name>
<feature type="binding site" evidence="7">
    <location>
        <position position="167"/>
    </location>
    <ligand>
        <name>substrate</name>
    </ligand>
</feature>
<dbReference type="InterPro" id="IPR012338">
    <property type="entry name" value="Beta-lactam/transpept-like"/>
</dbReference>
<dbReference type="SUPFAM" id="SSF52091">
    <property type="entry name" value="SpoIIaa-like"/>
    <property type="match status" value="1"/>
</dbReference>
<organism evidence="9 10">
    <name type="scientific">Nocardia jinanensis</name>
    <dbReference type="NCBI Taxonomy" id="382504"/>
    <lineage>
        <taxon>Bacteria</taxon>
        <taxon>Bacillati</taxon>
        <taxon>Actinomycetota</taxon>
        <taxon>Actinomycetes</taxon>
        <taxon>Mycobacteriales</taxon>
        <taxon>Nocardiaceae</taxon>
        <taxon>Nocardia</taxon>
    </lineage>
</organism>
<dbReference type="Gene3D" id="3.40.710.10">
    <property type="entry name" value="DD-peptidase/beta-lactamase superfamily"/>
    <property type="match status" value="1"/>
</dbReference>
<keyword evidence="4 7" id="KW-0378">Hydrolase</keyword>
<evidence type="ECO:0000256" key="3">
    <source>
        <dbReference type="ARBA" id="ARBA00012918"/>
    </source>
</evidence>
<evidence type="ECO:0000313" key="10">
    <source>
        <dbReference type="Proteomes" id="UP000638263"/>
    </source>
</evidence>